<comment type="caution">
    <text evidence="1">The sequence shown here is derived from an EMBL/GenBank/DDBJ whole genome shotgun (WGS) entry which is preliminary data.</text>
</comment>
<gene>
    <name evidence="1" type="ORF">DGAL_LOCUS14018</name>
</gene>
<protein>
    <submittedName>
        <fullName evidence="1">Uncharacterized protein</fullName>
    </submittedName>
</protein>
<dbReference type="InterPro" id="IPR008551">
    <property type="entry name" value="TANGO2"/>
</dbReference>
<dbReference type="PANTHER" id="PTHR17985">
    <property type="entry name" value="SER/THR-RICH PROTEIN T10 IN DGCR REGION"/>
    <property type="match status" value="1"/>
</dbReference>
<organism evidence="1 2">
    <name type="scientific">Daphnia galeata</name>
    <dbReference type="NCBI Taxonomy" id="27404"/>
    <lineage>
        <taxon>Eukaryota</taxon>
        <taxon>Metazoa</taxon>
        <taxon>Ecdysozoa</taxon>
        <taxon>Arthropoda</taxon>
        <taxon>Crustacea</taxon>
        <taxon>Branchiopoda</taxon>
        <taxon>Diplostraca</taxon>
        <taxon>Cladocera</taxon>
        <taxon>Anomopoda</taxon>
        <taxon>Daphniidae</taxon>
        <taxon>Daphnia</taxon>
    </lineage>
</organism>
<dbReference type="OrthoDB" id="191601at2759"/>
<dbReference type="GO" id="GO:0009306">
    <property type="term" value="P:protein secretion"/>
    <property type="evidence" value="ECO:0007669"/>
    <property type="project" value="TreeGrafter"/>
</dbReference>
<dbReference type="Pfam" id="PF05742">
    <property type="entry name" value="TANGO2"/>
    <property type="match status" value="1"/>
</dbReference>
<proteinExistence type="predicted"/>
<sequence length="300" mass="33973">MCILFAFVNPKPEPGGYKIILASNRDESFSRPALPAHEWLPTHSGVYGGQDMQPGKEGGTWLAMNKHGRISVLLNVGQSDSETITVTDPTSGRGFYAIEWVTNMDQNMKGIFNIVKEKHGNRQQTFRLVVFDTNGEPKVGTLTYAGSKFDGFHEEFLPPGIHALGNNAPGITWNKIANGKKQFEAIVQQTNIWNNRKELLCSLIDLLGSREKHWPDPGIEEQMKGSDFVMQRLSAIFVDVPKFYGTRTQTVILINSENETLFYERTMDGVPDDQPMTWIESYHEFPLESEKRSQHFTSRF</sequence>
<accession>A0A8J2RVZ0</accession>
<dbReference type="Proteomes" id="UP000789390">
    <property type="component" value="Unassembled WGS sequence"/>
</dbReference>
<dbReference type="GO" id="GO:0007030">
    <property type="term" value="P:Golgi organization"/>
    <property type="evidence" value="ECO:0007669"/>
    <property type="project" value="TreeGrafter"/>
</dbReference>
<dbReference type="EMBL" id="CAKKLH010000303">
    <property type="protein sequence ID" value="CAH0110451.1"/>
    <property type="molecule type" value="Genomic_DNA"/>
</dbReference>
<dbReference type="GO" id="GO:0005794">
    <property type="term" value="C:Golgi apparatus"/>
    <property type="evidence" value="ECO:0007669"/>
    <property type="project" value="TreeGrafter"/>
</dbReference>
<evidence type="ECO:0000313" key="1">
    <source>
        <dbReference type="EMBL" id="CAH0110451.1"/>
    </source>
</evidence>
<name>A0A8J2RVZ0_9CRUS</name>
<keyword evidence="2" id="KW-1185">Reference proteome</keyword>
<dbReference type="AlphaFoldDB" id="A0A8J2RVZ0"/>
<evidence type="ECO:0000313" key="2">
    <source>
        <dbReference type="Proteomes" id="UP000789390"/>
    </source>
</evidence>
<reference evidence="1" key="1">
    <citation type="submission" date="2021-11" db="EMBL/GenBank/DDBJ databases">
        <authorList>
            <person name="Schell T."/>
        </authorList>
    </citation>
    <scope>NUCLEOTIDE SEQUENCE</scope>
    <source>
        <strain evidence="1">M5</strain>
    </source>
</reference>
<dbReference type="PANTHER" id="PTHR17985:SF8">
    <property type="entry name" value="TRANSPORT AND GOLGI ORGANIZATION PROTEIN 2 HOMOLOG"/>
    <property type="match status" value="1"/>
</dbReference>